<evidence type="ECO:0000313" key="2">
    <source>
        <dbReference type="EMBL" id="GIQ80621.1"/>
    </source>
</evidence>
<feature type="compositionally biased region" description="Acidic residues" evidence="1">
    <location>
        <begin position="12"/>
        <end position="28"/>
    </location>
</feature>
<comment type="caution">
    <text evidence="2">The sequence shown here is derived from an EMBL/GenBank/DDBJ whole genome shotgun (WGS) entry which is preliminary data.</text>
</comment>
<gene>
    <name evidence="2" type="ORF">KIPB_001449</name>
</gene>
<dbReference type="AlphaFoldDB" id="A0A9K3GFY6"/>
<sequence length="211" mass="23830">MSSQLLLKIEEDNTSSDIEESESEPDEDVEILSSFVTCGVSRSDKTPQDRFTPLLSLGEDIPRASYMFYSSLLDLVCGADNCNITSINESNRHCTMQVDSSLQADLDQFVGELVAARERERERQRNSRSISETLPRCSARALVKRWDAKVCGMEVEGAKGSGPRCRAKVTSWKSAVWQERILAWNQEDRYRMVPCPLKQEETPEEGAEKKV</sequence>
<proteinExistence type="predicted"/>
<organism evidence="2 3">
    <name type="scientific">Kipferlia bialata</name>
    <dbReference type="NCBI Taxonomy" id="797122"/>
    <lineage>
        <taxon>Eukaryota</taxon>
        <taxon>Metamonada</taxon>
        <taxon>Carpediemonas-like organisms</taxon>
        <taxon>Kipferlia</taxon>
    </lineage>
</organism>
<keyword evidence="3" id="KW-1185">Reference proteome</keyword>
<evidence type="ECO:0000256" key="1">
    <source>
        <dbReference type="SAM" id="MobiDB-lite"/>
    </source>
</evidence>
<feature type="region of interest" description="Disordered" evidence="1">
    <location>
        <begin position="1"/>
        <end position="28"/>
    </location>
</feature>
<dbReference type="EMBL" id="BDIP01000206">
    <property type="protein sequence ID" value="GIQ80621.1"/>
    <property type="molecule type" value="Genomic_DNA"/>
</dbReference>
<protein>
    <submittedName>
        <fullName evidence="2">Uncharacterized protein</fullName>
    </submittedName>
</protein>
<evidence type="ECO:0000313" key="3">
    <source>
        <dbReference type="Proteomes" id="UP000265618"/>
    </source>
</evidence>
<name>A0A9K3GFY6_9EUKA</name>
<accession>A0A9K3GFY6</accession>
<dbReference type="Proteomes" id="UP000265618">
    <property type="component" value="Unassembled WGS sequence"/>
</dbReference>
<reference evidence="2 3" key="1">
    <citation type="journal article" date="2018" name="PLoS ONE">
        <title>The draft genome of Kipferlia bialata reveals reductive genome evolution in fornicate parasites.</title>
        <authorList>
            <person name="Tanifuji G."/>
            <person name="Takabayashi S."/>
            <person name="Kume K."/>
            <person name="Takagi M."/>
            <person name="Nakayama T."/>
            <person name="Kamikawa R."/>
            <person name="Inagaki Y."/>
            <person name="Hashimoto T."/>
        </authorList>
    </citation>
    <scope>NUCLEOTIDE SEQUENCE [LARGE SCALE GENOMIC DNA]</scope>
    <source>
        <strain evidence="2">NY0173</strain>
    </source>
</reference>